<feature type="region of interest" description="Disordered" evidence="5">
    <location>
        <begin position="93"/>
        <end position="132"/>
    </location>
</feature>
<reference evidence="7" key="1">
    <citation type="submission" date="2021-01" db="EMBL/GenBank/DDBJ databases">
        <authorList>
            <consortium name="Genoscope - CEA"/>
            <person name="William W."/>
        </authorList>
    </citation>
    <scope>NUCLEOTIDE SEQUENCE</scope>
</reference>
<evidence type="ECO:0000256" key="1">
    <source>
        <dbReference type="ARBA" id="ARBA00022723"/>
    </source>
</evidence>
<feature type="compositionally biased region" description="Low complexity" evidence="5">
    <location>
        <begin position="93"/>
        <end position="113"/>
    </location>
</feature>
<evidence type="ECO:0000313" key="8">
    <source>
        <dbReference type="Proteomes" id="UP000683925"/>
    </source>
</evidence>
<keyword evidence="2 4" id="KW-0863">Zinc-finger</keyword>
<dbReference type="PANTHER" id="PTHR45931:SF3">
    <property type="entry name" value="RING ZINC FINGER-CONTAINING PROTEIN"/>
    <property type="match status" value="1"/>
</dbReference>
<name>A0A8S1WQ60_PAROT</name>
<gene>
    <name evidence="7" type="ORF">POCTA_138.1.T0910085</name>
</gene>
<dbReference type="InterPro" id="IPR001841">
    <property type="entry name" value="Znf_RING"/>
</dbReference>
<dbReference type="Proteomes" id="UP000683925">
    <property type="component" value="Unassembled WGS sequence"/>
</dbReference>
<comment type="caution">
    <text evidence="7">The sequence shown here is derived from an EMBL/GenBank/DDBJ whole genome shotgun (WGS) entry which is preliminary data.</text>
</comment>
<feature type="region of interest" description="Disordered" evidence="5">
    <location>
        <begin position="1"/>
        <end position="31"/>
    </location>
</feature>
<evidence type="ECO:0000256" key="5">
    <source>
        <dbReference type="SAM" id="MobiDB-lite"/>
    </source>
</evidence>
<proteinExistence type="predicted"/>
<feature type="domain" description="RING-type" evidence="6">
    <location>
        <begin position="224"/>
        <end position="263"/>
    </location>
</feature>
<evidence type="ECO:0000256" key="3">
    <source>
        <dbReference type="ARBA" id="ARBA00022833"/>
    </source>
</evidence>
<dbReference type="AlphaFoldDB" id="A0A8S1WQ60"/>
<feature type="compositionally biased region" description="Low complexity" evidence="5">
    <location>
        <begin position="1"/>
        <end position="29"/>
    </location>
</feature>
<evidence type="ECO:0000256" key="2">
    <source>
        <dbReference type="ARBA" id="ARBA00022771"/>
    </source>
</evidence>
<dbReference type="GO" id="GO:0006511">
    <property type="term" value="P:ubiquitin-dependent protein catabolic process"/>
    <property type="evidence" value="ECO:0007669"/>
    <property type="project" value="TreeGrafter"/>
</dbReference>
<protein>
    <recommendedName>
        <fullName evidence="6">RING-type domain-containing protein</fullName>
    </recommendedName>
</protein>
<dbReference type="OMA" id="FINDHFE"/>
<dbReference type="EMBL" id="CAJJDP010000090">
    <property type="protein sequence ID" value="CAD8187826.1"/>
    <property type="molecule type" value="Genomic_DNA"/>
</dbReference>
<keyword evidence="3" id="KW-0862">Zinc</keyword>
<evidence type="ECO:0000259" key="6">
    <source>
        <dbReference type="PROSITE" id="PS50089"/>
    </source>
</evidence>
<dbReference type="PROSITE" id="PS50089">
    <property type="entry name" value="ZF_RING_2"/>
    <property type="match status" value="1"/>
</dbReference>
<evidence type="ECO:0000313" key="7">
    <source>
        <dbReference type="EMBL" id="CAD8187826.1"/>
    </source>
</evidence>
<accession>A0A8S1WQ60</accession>
<feature type="compositionally biased region" description="Basic and acidic residues" evidence="5">
    <location>
        <begin position="121"/>
        <end position="132"/>
    </location>
</feature>
<dbReference type="SMART" id="SM00184">
    <property type="entry name" value="RING"/>
    <property type="match status" value="1"/>
</dbReference>
<dbReference type="PANTHER" id="PTHR45931">
    <property type="entry name" value="SI:CH211-59O9.10"/>
    <property type="match status" value="1"/>
</dbReference>
<dbReference type="Pfam" id="PF13639">
    <property type="entry name" value="zf-RING_2"/>
    <property type="match status" value="1"/>
</dbReference>
<keyword evidence="8" id="KW-1185">Reference proteome</keyword>
<organism evidence="7 8">
    <name type="scientific">Paramecium octaurelia</name>
    <dbReference type="NCBI Taxonomy" id="43137"/>
    <lineage>
        <taxon>Eukaryota</taxon>
        <taxon>Sar</taxon>
        <taxon>Alveolata</taxon>
        <taxon>Ciliophora</taxon>
        <taxon>Intramacronucleata</taxon>
        <taxon>Oligohymenophorea</taxon>
        <taxon>Peniculida</taxon>
        <taxon>Parameciidae</taxon>
        <taxon>Paramecium</taxon>
    </lineage>
</organism>
<sequence>MSLNSLSSIIEQENEQESFSFRSSKSPFSEQNSFSYDDEIINQYDQFYNLKDSFEIIKDLIKQDEKKKHQQKQNQEKQQIFQNRLPVFNQQMMQKSAQQNNQQIKSQKKAQQQKQHKRSHSDKLKDSKEKLNLNDKQFKGDQDIEHILEQFDLFESCAHCKIKIKKNILKAHEEQCVYKETNYDEIHCPYCGDNIVRAFINDHFEECLSYIEDKFEKLEGIQECSICMNEIVENKKTLKCKHYFHSDCIQDWLERSKICPVCRIQI</sequence>
<dbReference type="OrthoDB" id="312290at2759"/>
<dbReference type="GO" id="GO:0008270">
    <property type="term" value="F:zinc ion binding"/>
    <property type="evidence" value="ECO:0007669"/>
    <property type="project" value="UniProtKB-KW"/>
</dbReference>
<dbReference type="GO" id="GO:0061630">
    <property type="term" value="F:ubiquitin protein ligase activity"/>
    <property type="evidence" value="ECO:0007669"/>
    <property type="project" value="TreeGrafter"/>
</dbReference>
<evidence type="ECO:0000256" key="4">
    <source>
        <dbReference type="PROSITE-ProRule" id="PRU00175"/>
    </source>
</evidence>
<dbReference type="InterPro" id="IPR051834">
    <property type="entry name" value="RING_finger_E3_ligase"/>
</dbReference>
<keyword evidence="1" id="KW-0479">Metal-binding</keyword>
<dbReference type="GO" id="GO:0005634">
    <property type="term" value="C:nucleus"/>
    <property type="evidence" value="ECO:0007669"/>
    <property type="project" value="TreeGrafter"/>
</dbReference>